<name>A0ABV7YRF8_9BACT</name>
<protein>
    <recommendedName>
        <fullName evidence="3">DUF6089 domain-containing protein</fullName>
    </recommendedName>
</protein>
<reference evidence="2" key="1">
    <citation type="journal article" date="2019" name="Int. J. Syst. Evol. Microbiol.">
        <title>The Global Catalogue of Microorganisms (GCM) 10K type strain sequencing project: providing services to taxonomists for standard genome sequencing and annotation.</title>
        <authorList>
            <consortium name="The Broad Institute Genomics Platform"/>
            <consortium name="The Broad Institute Genome Sequencing Center for Infectious Disease"/>
            <person name="Wu L."/>
            <person name="Ma J."/>
        </authorList>
    </citation>
    <scope>NUCLEOTIDE SEQUENCE [LARGE SCALE GENOMIC DNA]</scope>
    <source>
        <strain evidence="2">CECT 7956</strain>
    </source>
</reference>
<comment type="caution">
    <text evidence="1">The sequence shown here is derived from an EMBL/GenBank/DDBJ whole genome shotgun (WGS) entry which is preliminary data.</text>
</comment>
<sequence>MNTLFRISFFLIISTSAYSQFRFPQRTYFSIGGGSSAYFGDLSPYRSPLRGIAKTLDRNIQIEFGQDIVERWSHSYRLSFIQLRGDDFSYGKNQQNLVRNLHFKNNIIEASFLQNLMLSPYYDLYNRERPNFIPYLSIGVGLIYHSPKAKTPVNNGNDINQEWVSLSKLGVAGKKYFPIMPVLPLAIGFRKKLSHNIDFKFDLNFRITSTDYLDDVSDEPYLSRNSFNSDLAYQLHNRSNEETEALNLNSRTEILTENKSSIPVKGSRGTKGVVSFMDSYLTSSFSFQFWLDRRIR</sequence>
<gene>
    <name evidence="1" type="ORF">ACFOOI_02130</name>
</gene>
<evidence type="ECO:0008006" key="3">
    <source>
        <dbReference type="Google" id="ProtNLM"/>
    </source>
</evidence>
<accession>A0ABV7YRF8</accession>
<proteinExistence type="predicted"/>
<dbReference type="Proteomes" id="UP001595616">
    <property type="component" value="Unassembled WGS sequence"/>
</dbReference>
<keyword evidence="2" id="KW-1185">Reference proteome</keyword>
<evidence type="ECO:0000313" key="1">
    <source>
        <dbReference type="EMBL" id="MFC3809441.1"/>
    </source>
</evidence>
<organism evidence="1 2">
    <name type="scientific">Lacihabitans lacunae</name>
    <dbReference type="NCBI Taxonomy" id="1028214"/>
    <lineage>
        <taxon>Bacteria</taxon>
        <taxon>Pseudomonadati</taxon>
        <taxon>Bacteroidota</taxon>
        <taxon>Cytophagia</taxon>
        <taxon>Cytophagales</taxon>
        <taxon>Leadbetterellaceae</taxon>
        <taxon>Lacihabitans</taxon>
    </lineage>
</organism>
<dbReference type="RefSeq" id="WP_379834502.1">
    <property type="nucleotide sequence ID" value="NZ_JBHRYQ010000001.1"/>
</dbReference>
<dbReference type="EMBL" id="JBHRYQ010000001">
    <property type="protein sequence ID" value="MFC3809441.1"/>
    <property type="molecule type" value="Genomic_DNA"/>
</dbReference>
<evidence type="ECO:0000313" key="2">
    <source>
        <dbReference type="Proteomes" id="UP001595616"/>
    </source>
</evidence>